<feature type="domain" description="Double zinc ribbon" evidence="2">
    <location>
        <begin position="16"/>
        <end position="69"/>
    </location>
</feature>
<dbReference type="PANTHER" id="PTHR47505">
    <property type="entry name" value="DNA UTILIZATION PROTEIN YHGH"/>
    <property type="match status" value="1"/>
</dbReference>
<sequence length="238" mass="26332">MSTFWRIKVDGWLGRALPGRCVFCLTPLPGEPPWCEACFSELPWNLSACPGCAEPQPLAARGRRCGHCLRRPPGFDRAWVPLRYDAEVAGLVQRFKFDASPRAGRVLLELMAAGLPAEARGWPEALVPVPLHPRRARERGFDQARWLSERLGRLLGCPLVLAQRTRDTRTQRGLDRGERRRNLRGAFRLTSGLPGRVALVDDVMTTGATLDALAVACRQAGAEEVQAWAVARTPAGRH</sequence>
<keyword evidence="4" id="KW-1185">Reference proteome</keyword>
<gene>
    <name evidence="3" type="ORF">BCL64_10597</name>
</gene>
<evidence type="ECO:0000256" key="1">
    <source>
        <dbReference type="ARBA" id="ARBA00008007"/>
    </source>
</evidence>
<comment type="similarity">
    <text evidence="1">Belongs to the ComF/GntX family.</text>
</comment>
<dbReference type="PANTHER" id="PTHR47505:SF1">
    <property type="entry name" value="DNA UTILIZATION PROTEIN YHGH"/>
    <property type="match status" value="1"/>
</dbReference>
<dbReference type="CDD" id="cd06223">
    <property type="entry name" value="PRTases_typeI"/>
    <property type="match status" value="1"/>
</dbReference>
<dbReference type="InterPro" id="IPR029057">
    <property type="entry name" value="PRTase-like"/>
</dbReference>
<accession>A0A2T0VNM5</accession>
<dbReference type="InterPro" id="IPR051910">
    <property type="entry name" value="ComF/GntX_DNA_util-trans"/>
</dbReference>
<evidence type="ECO:0000313" key="3">
    <source>
        <dbReference type="EMBL" id="PRY71956.1"/>
    </source>
</evidence>
<dbReference type="Pfam" id="PF18912">
    <property type="entry name" value="DZR_2"/>
    <property type="match status" value="1"/>
</dbReference>
<organism evidence="3 4">
    <name type="scientific">Halomonas ventosae</name>
    <dbReference type="NCBI Taxonomy" id="229007"/>
    <lineage>
        <taxon>Bacteria</taxon>
        <taxon>Pseudomonadati</taxon>
        <taxon>Pseudomonadota</taxon>
        <taxon>Gammaproteobacteria</taxon>
        <taxon>Oceanospirillales</taxon>
        <taxon>Halomonadaceae</taxon>
        <taxon>Halomonas</taxon>
    </lineage>
</organism>
<dbReference type="Proteomes" id="UP000239896">
    <property type="component" value="Unassembled WGS sequence"/>
</dbReference>
<comment type="caution">
    <text evidence="3">The sequence shown here is derived from an EMBL/GenBank/DDBJ whole genome shotgun (WGS) entry which is preliminary data.</text>
</comment>
<dbReference type="InterPro" id="IPR000836">
    <property type="entry name" value="PRTase_dom"/>
</dbReference>
<dbReference type="AlphaFoldDB" id="A0A2T0VNM5"/>
<dbReference type="RefSeq" id="WP_106230367.1">
    <property type="nucleotide sequence ID" value="NZ_PVTM01000005.1"/>
</dbReference>
<dbReference type="EMBL" id="PVTM01000005">
    <property type="protein sequence ID" value="PRY71956.1"/>
    <property type="molecule type" value="Genomic_DNA"/>
</dbReference>
<dbReference type="SUPFAM" id="SSF53271">
    <property type="entry name" value="PRTase-like"/>
    <property type="match status" value="1"/>
</dbReference>
<dbReference type="InterPro" id="IPR044005">
    <property type="entry name" value="DZR_2"/>
</dbReference>
<reference evidence="3 4" key="1">
    <citation type="submission" date="2018-03" db="EMBL/GenBank/DDBJ databases">
        <title>Comparative analysis of microorganisms from saline springs in Andes Mountain Range, Colombia.</title>
        <authorList>
            <person name="Rubin E."/>
        </authorList>
    </citation>
    <scope>NUCLEOTIDE SEQUENCE [LARGE SCALE GENOMIC DNA]</scope>
    <source>
        <strain evidence="3 4">USBA 854</strain>
    </source>
</reference>
<dbReference type="Gene3D" id="3.40.50.2020">
    <property type="match status" value="1"/>
</dbReference>
<protein>
    <submittedName>
        <fullName evidence="3">ComF family protein</fullName>
    </submittedName>
</protein>
<name>A0A2T0VNM5_9GAMM</name>
<proteinExistence type="inferred from homology"/>
<evidence type="ECO:0000259" key="2">
    <source>
        <dbReference type="Pfam" id="PF18912"/>
    </source>
</evidence>
<evidence type="ECO:0000313" key="4">
    <source>
        <dbReference type="Proteomes" id="UP000239896"/>
    </source>
</evidence>